<dbReference type="AlphaFoldDB" id="A0A4Q7TR38"/>
<dbReference type="InterPro" id="IPR002180">
    <property type="entry name" value="LS/RS"/>
</dbReference>
<dbReference type="GO" id="GO:0009231">
    <property type="term" value="P:riboflavin biosynthetic process"/>
    <property type="evidence" value="ECO:0007669"/>
    <property type="project" value="UniProtKB-UniRule"/>
</dbReference>
<feature type="active site" description="Proton donor" evidence="7">
    <location>
        <position position="93"/>
    </location>
</feature>
<feature type="binding site" evidence="7">
    <location>
        <begin position="90"/>
        <end position="91"/>
    </location>
    <ligand>
        <name>(2S)-2-hydroxy-3-oxobutyl phosphate</name>
        <dbReference type="ChEBI" id="CHEBI:58830"/>
    </ligand>
</feature>
<name>A0A4Q7TR38_9MICO</name>
<evidence type="ECO:0000256" key="7">
    <source>
        <dbReference type="HAMAP-Rule" id="MF_00178"/>
    </source>
</evidence>
<dbReference type="SUPFAM" id="SSF52121">
    <property type="entry name" value="Lumazine synthase"/>
    <property type="match status" value="1"/>
</dbReference>
<dbReference type="Proteomes" id="UP000291832">
    <property type="component" value="Unassembled WGS sequence"/>
</dbReference>
<evidence type="ECO:0000256" key="4">
    <source>
        <dbReference type="ARBA" id="ARBA00022619"/>
    </source>
</evidence>
<evidence type="ECO:0000256" key="3">
    <source>
        <dbReference type="ARBA" id="ARBA00012664"/>
    </source>
</evidence>
<feature type="binding site" evidence="7">
    <location>
        <position position="132"/>
    </location>
    <ligand>
        <name>(2S)-2-hydroxy-3-oxobutyl phosphate</name>
        <dbReference type="ChEBI" id="CHEBI:58830"/>
    </ligand>
</feature>
<dbReference type="EC" id="2.5.1.78" evidence="3 7"/>
<evidence type="ECO:0000256" key="5">
    <source>
        <dbReference type="ARBA" id="ARBA00022679"/>
    </source>
</evidence>
<gene>
    <name evidence="7" type="primary">ribH</name>
    <name evidence="8" type="ORF">EV139_2366</name>
</gene>
<reference evidence="8 9" key="1">
    <citation type="journal article" date="2015" name="Stand. Genomic Sci.">
        <title>Genomic Encyclopedia of Bacterial and Archaeal Type Strains, Phase III: the genomes of soil and plant-associated and newly described type strains.</title>
        <authorList>
            <person name="Whitman W.B."/>
            <person name="Woyke T."/>
            <person name="Klenk H.P."/>
            <person name="Zhou Y."/>
            <person name="Lilburn T.G."/>
            <person name="Beck B.J."/>
            <person name="De Vos P."/>
            <person name="Vandamme P."/>
            <person name="Eisen J.A."/>
            <person name="Garrity G."/>
            <person name="Hugenholtz P."/>
            <person name="Kyrpides N.C."/>
        </authorList>
    </citation>
    <scope>NUCLEOTIDE SEQUENCE [LARGE SCALE GENOMIC DNA]</scope>
    <source>
        <strain evidence="8 9">RF6</strain>
    </source>
</reference>
<feature type="binding site" evidence="7">
    <location>
        <position position="118"/>
    </location>
    <ligand>
        <name>5-amino-6-(D-ribitylamino)uracil</name>
        <dbReference type="ChEBI" id="CHEBI:15934"/>
    </ligand>
</feature>
<organism evidence="8 9">
    <name type="scientific">Leucobacter luti</name>
    <dbReference type="NCBI Taxonomy" id="340320"/>
    <lineage>
        <taxon>Bacteria</taxon>
        <taxon>Bacillati</taxon>
        <taxon>Actinomycetota</taxon>
        <taxon>Actinomycetes</taxon>
        <taxon>Micrococcales</taxon>
        <taxon>Microbacteriaceae</taxon>
        <taxon>Leucobacter</taxon>
    </lineage>
</organism>
<dbReference type="GO" id="GO:0009349">
    <property type="term" value="C:riboflavin synthase complex"/>
    <property type="evidence" value="ECO:0007669"/>
    <property type="project" value="UniProtKB-UniRule"/>
</dbReference>
<evidence type="ECO:0000256" key="2">
    <source>
        <dbReference type="ARBA" id="ARBA00007424"/>
    </source>
</evidence>
<dbReference type="PANTHER" id="PTHR21058">
    <property type="entry name" value="6,7-DIMETHYL-8-RIBITYLLUMAZINE SYNTHASE DMRL SYNTHASE LUMAZINE SYNTHASE"/>
    <property type="match status" value="1"/>
</dbReference>
<dbReference type="RefSeq" id="WP_130454547.1">
    <property type="nucleotide sequence ID" value="NZ_QYAG01000002.1"/>
</dbReference>
<dbReference type="Gene3D" id="3.40.50.960">
    <property type="entry name" value="Lumazine/riboflavin synthase"/>
    <property type="match status" value="1"/>
</dbReference>
<evidence type="ECO:0000313" key="8">
    <source>
        <dbReference type="EMBL" id="RZT62667.1"/>
    </source>
</evidence>
<dbReference type="CDD" id="cd09209">
    <property type="entry name" value="Lumazine_synthase-I"/>
    <property type="match status" value="1"/>
</dbReference>
<evidence type="ECO:0000313" key="9">
    <source>
        <dbReference type="Proteomes" id="UP000291832"/>
    </source>
</evidence>
<proteinExistence type="inferred from homology"/>
<evidence type="ECO:0000256" key="6">
    <source>
        <dbReference type="ARBA" id="ARBA00048785"/>
    </source>
</evidence>
<evidence type="ECO:0000256" key="1">
    <source>
        <dbReference type="ARBA" id="ARBA00004917"/>
    </source>
</evidence>
<accession>A0A4Q7TR38</accession>
<keyword evidence="4 7" id="KW-0686">Riboflavin biosynthesis</keyword>
<dbReference type="HAMAP" id="MF_00178">
    <property type="entry name" value="Lumazine_synth"/>
    <property type="match status" value="1"/>
</dbReference>
<sequence length="175" mass="17743">MSGAGAPNLTVDASGLRVAILAGSWHEEIMSALVAGAEETLSASGAEHSLFRVAGAFELPLAAQVALAPLSSGGGGFDAVVCLGVIIRGGTPHFDYVCNAVTDGLTRVQLDAGRPVGFGILTTDTEQQALDRSGRPGAPESKGQEAAEAALHLAVTARRIRETGPTLRLVPGSDS</sequence>
<dbReference type="NCBIfam" id="TIGR00114">
    <property type="entry name" value="lumazine-synth"/>
    <property type="match status" value="1"/>
</dbReference>
<comment type="caution">
    <text evidence="8">The sequence shown here is derived from an EMBL/GenBank/DDBJ whole genome shotgun (WGS) entry which is preliminary data.</text>
</comment>
<dbReference type="InterPro" id="IPR034964">
    <property type="entry name" value="LS"/>
</dbReference>
<comment type="pathway">
    <text evidence="1 7">Cofactor biosynthesis; riboflavin biosynthesis; riboflavin from 2-hydroxy-3-oxobutyl phosphate and 5-amino-6-(D-ribitylamino)uracil: step 1/2.</text>
</comment>
<dbReference type="GO" id="GO:0000906">
    <property type="term" value="F:6,7-dimethyl-8-ribityllumazine synthase activity"/>
    <property type="evidence" value="ECO:0007669"/>
    <property type="project" value="UniProtKB-UniRule"/>
</dbReference>
<keyword evidence="9" id="KW-1185">Reference proteome</keyword>
<dbReference type="GO" id="GO:0005829">
    <property type="term" value="C:cytosol"/>
    <property type="evidence" value="ECO:0007669"/>
    <property type="project" value="TreeGrafter"/>
</dbReference>
<comment type="catalytic activity">
    <reaction evidence="6 7">
        <text>(2S)-2-hydroxy-3-oxobutyl phosphate + 5-amino-6-(D-ribitylamino)uracil = 6,7-dimethyl-8-(1-D-ribityl)lumazine + phosphate + 2 H2O + H(+)</text>
        <dbReference type="Rhea" id="RHEA:26152"/>
        <dbReference type="ChEBI" id="CHEBI:15377"/>
        <dbReference type="ChEBI" id="CHEBI:15378"/>
        <dbReference type="ChEBI" id="CHEBI:15934"/>
        <dbReference type="ChEBI" id="CHEBI:43474"/>
        <dbReference type="ChEBI" id="CHEBI:58201"/>
        <dbReference type="ChEBI" id="CHEBI:58830"/>
        <dbReference type="EC" id="2.5.1.78"/>
    </reaction>
</comment>
<dbReference type="InterPro" id="IPR036467">
    <property type="entry name" value="LS/RS_sf"/>
</dbReference>
<feature type="binding site" evidence="7">
    <location>
        <begin position="56"/>
        <end position="58"/>
    </location>
    <ligand>
        <name>5-amino-6-(D-ribitylamino)uracil</name>
        <dbReference type="ChEBI" id="CHEBI:15934"/>
    </ligand>
</feature>
<protein>
    <recommendedName>
        <fullName evidence="3 7">6,7-dimethyl-8-ribityllumazine synthase</fullName>
        <shortName evidence="7">DMRL synthase</shortName>
        <shortName evidence="7">LS</shortName>
        <shortName evidence="7">Lumazine synthase</shortName>
        <ecNumber evidence="3 7">2.5.1.78</ecNumber>
    </recommendedName>
</protein>
<comment type="function">
    <text evidence="7">Catalyzes the formation of 6,7-dimethyl-8-ribityllumazine by condensation of 5-amino-6-(D-ribitylamino)uracil with 3,4-dihydroxy-2-butanone 4-phosphate. This is the penultimate step in the biosynthesis of riboflavin.</text>
</comment>
<dbReference type="UniPathway" id="UPA00275">
    <property type="reaction ID" value="UER00404"/>
</dbReference>
<feature type="binding site" evidence="7">
    <location>
        <position position="25"/>
    </location>
    <ligand>
        <name>5-amino-6-(D-ribitylamino)uracil</name>
        <dbReference type="ChEBI" id="CHEBI:15934"/>
    </ligand>
</feature>
<feature type="binding site" evidence="7">
    <location>
        <begin position="85"/>
        <end position="87"/>
    </location>
    <ligand>
        <name>5-amino-6-(D-ribitylamino)uracil</name>
        <dbReference type="ChEBI" id="CHEBI:15934"/>
    </ligand>
</feature>
<comment type="similarity">
    <text evidence="2 7">Belongs to the DMRL synthase family.</text>
</comment>
<keyword evidence="5 7" id="KW-0808">Transferase</keyword>
<dbReference type="PANTHER" id="PTHR21058:SF0">
    <property type="entry name" value="6,7-DIMETHYL-8-RIBITYLLUMAZINE SYNTHASE"/>
    <property type="match status" value="1"/>
</dbReference>
<dbReference type="OrthoDB" id="9809709at2"/>
<dbReference type="EMBL" id="SHKI01000006">
    <property type="protein sequence ID" value="RZT62667.1"/>
    <property type="molecule type" value="Genomic_DNA"/>
</dbReference>
<dbReference type="Pfam" id="PF00885">
    <property type="entry name" value="DMRL_synthase"/>
    <property type="match status" value="1"/>
</dbReference>